<evidence type="ECO:0000256" key="5">
    <source>
        <dbReference type="ARBA" id="ARBA00022989"/>
    </source>
</evidence>
<comment type="caution">
    <text evidence="9">The sequence shown here is derived from an EMBL/GenBank/DDBJ whole genome shotgun (WGS) entry which is preliminary data.</text>
</comment>
<keyword evidence="6 8" id="KW-0472">Membrane</keyword>
<comment type="similarity">
    <text evidence="7">Belongs to the drug/metabolite transporter (DMT) superfamily. Small multidrug resistance (SMR) (TC 2.A.7.1) family.</text>
</comment>
<keyword evidence="10" id="KW-1185">Reference proteome</keyword>
<evidence type="ECO:0000256" key="8">
    <source>
        <dbReference type="SAM" id="Phobius"/>
    </source>
</evidence>
<evidence type="ECO:0000313" key="9">
    <source>
        <dbReference type="EMBL" id="GIQ65167.1"/>
    </source>
</evidence>
<dbReference type="Pfam" id="PF00893">
    <property type="entry name" value="Multi_Drug_Res"/>
    <property type="match status" value="1"/>
</dbReference>
<dbReference type="InterPro" id="IPR037185">
    <property type="entry name" value="EmrE-like"/>
</dbReference>
<accession>A0ABQ4NAB2</accession>
<dbReference type="Proteomes" id="UP000680304">
    <property type="component" value="Unassembled WGS sequence"/>
</dbReference>
<dbReference type="EMBL" id="BOVJ01000123">
    <property type="protein sequence ID" value="GIQ65167.1"/>
    <property type="molecule type" value="Genomic_DNA"/>
</dbReference>
<evidence type="ECO:0000256" key="7">
    <source>
        <dbReference type="RuleBase" id="RU003942"/>
    </source>
</evidence>
<dbReference type="PANTHER" id="PTHR30561">
    <property type="entry name" value="SMR FAMILY PROTON-DEPENDENT DRUG EFFLUX TRANSPORTER SUGE"/>
    <property type="match status" value="1"/>
</dbReference>
<feature type="transmembrane region" description="Helical" evidence="8">
    <location>
        <begin position="27"/>
        <end position="46"/>
    </location>
</feature>
<protein>
    <submittedName>
        <fullName evidence="9">QacE family quaternary ammonium compound efflux SMR transporter</fullName>
    </submittedName>
</protein>
<keyword evidence="3" id="KW-1003">Cell membrane</keyword>
<feature type="transmembrane region" description="Helical" evidence="8">
    <location>
        <begin position="58"/>
        <end position="78"/>
    </location>
</feature>
<keyword evidence="5 8" id="KW-1133">Transmembrane helix</keyword>
<dbReference type="Gene3D" id="1.10.3730.20">
    <property type="match status" value="1"/>
</dbReference>
<dbReference type="RefSeq" id="WP_062490045.1">
    <property type="nucleotide sequence ID" value="NZ_BOVJ01000123.1"/>
</dbReference>
<evidence type="ECO:0000256" key="6">
    <source>
        <dbReference type="ARBA" id="ARBA00023136"/>
    </source>
</evidence>
<reference evidence="9 10" key="1">
    <citation type="submission" date="2021-04" db="EMBL/GenBank/DDBJ databases">
        <title>Draft genome sequence of Paenibacillus cisolokensis, LC2-13A.</title>
        <authorList>
            <person name="Uke A."/>
            <person name="Chhe C."/>
            <person name="Baramee S."/>
            <person name="Kosugi A."/>
        </authorList>
    </citation>
    <scope>NUCLEOTIDE SEQUENCE [LARGE SCALE GENOMIC DNA]</scope>
    <source>
        <strain evidence="9 10">LC2-13A</strain>
    </source>
</reference>
<evidence type="ECO:0000256" key="4">
    <source>
        <dbReference type="ARBA" id="ARBA00022692"/>
    </source>
</evidence>
<dbReference type="SUPFAM" id="SSF103481">
    <property type="entry name" value="Multidrug resistance efflux transporter EmrE"/>
    <property type="match status" value="1"/>
</dbReference>
<evidence type="ECO:0000313" key="10">
    <source>
        <dbReference type="Proteomes" id="UP000680304"/>
    </source>
</evidence>
<name>A0ABQ4NAB2_9BACL</name>
<gene>
    <name evidence="9" type="ORF">PACILC2_37350</name>
</gene>
<evidence type="ECO:0000256" key="2">
    <source>
        <dbReference type="ARBA" id="ARBA00022448"/>
    </source>
</evidence>
<dbReference type="PANTHER" id="PTHR30561:SF0">
    <property type="entry name" value="GUANIDINIUM EXPORTER"/>
    <property type="match status" value="1"/>
</dbReference>
<evidence type="ECO:0000256" key="1">
    <source>
        <dbReference type="ARBA" id="ARBA00004651"/>
    </source>
</evidence>
<dbReference type="InterPro" id="IPR045324">
    <property type="entry name" value="Small_multidrug_res"/>
</dbReference>
<comment type="subcellular location">
    <subcellularLocation>
        <location evidence="1 7">Cell membrane</location>
        <topology evidence="1 7">Multi-pass membrane protein</topology>
    </subcellularLocation>
</comment>
<dbReference type="InterPro" id="IPR000390">
    <property type="entry name" value="Small_drug/metabolite_transptr"/>
</dbReference>
<keyword evidence="2" id="KW-0813">Transport</keyword>
<feature type="transmembrane region" description="Helical" evidence="8">
    <location>
        <begin position="84"/>
        <end position="103"/>
    </location>
</feature>
<sequence>MAWIYLLLAGLMEVVWAFGLKLSEGFTRPVPGVLTVIGLVASFVLFAKSLKRIEIGTAYAVFTGIGTAGTVLVGILFMQESADWPKLFFIALLIGGIVGLKMISGDKAEAGHEQG</sequence>
<organism evidence="9 10">
    <name type="scientific">Paenibacillus cisolokensis</name>
    <dbReference type="NCBI Taxonomy" id="1658519"/>
    <lineage>
        <taxon>Bacteria</taxon>
        <taxon>Bacillati</taxon>
        <taxon>Bacillota</taxon>
        <taxon>Bacilli</taxon>
        <taxon>Bacillales</taxon>
        <taxon>Paenibacillaceae</taxon>
        <taxon>Paenibacillus</taxon>
    </lineage>
</organism>
<keyword evidence="4 7" id="KW-0812">Transmembrane</keyword>
<proteinExistence type="inferred from homology"/>
<evidence type="ECO:0000256" key="3">
    <source>
        <dbReference type="ARBA" id="ARBA00022475"/>
    </source>
</evidence>